<evidence type="ECO:0000313" key="1">
    <source>
        <dbReference type="EMBL" id="RDB15359.1"/>
    </source>
</evidence>
<organism evidence="1 2">
    <name type="scientific">Hypsizygus marmoreus</name>
    <name type="common">White beech mushroom</name>
    <name type="synonym">Agaricus marmoreus</name>
    <dbReference type="NCBI Taxonomy" id="39966"/>
    <lineage>
        <taxon>Eukaryota</taxon>
        <taxon>Fungi</taxon>
        <taxon>Dikarya</taxon>
        <taxon>Basidiomycota</taxon>
        <taxon>Agaricomycotina</taxon>
        <taxon>Agaricomycetes</taxon>
        <taxon>Agaricomycetidae</taxon>
        <taxon>Agaricales</taxon>
        <taxon>Tricholomatineae</taxon>
        <taxon>Lyophyllaceae</taxon>
        <taxon>Hypsizygus</taxon>
    </lineage>
</organism>
<keyword evidence="2" id="KW-1185">Reference proteome</keyword>
<accession>A0A369J035</accession>
<gene>
    <name evidence="1" type="ORF">Hypma_004654</name>
</gene>
<dbReference type="AlphaFoldDB" id="A0A369J035"/>
<sequence>MTTLVLKSSDKHKLPNVPYHLKASHLRREASNANIFLLRGNCHFQAFSVHLLLSSFLVMSILSTLESRLDLSSGHTLEVKSCQASLHPFRKKETEALYSAADTVLDGIATCARDSYLCTLHRSDQYLVYTVDRCSPGDSSRIPLMFMSKFGSPV</sequence>
<comment type="caution">
    <text evidence="1">The sequence shown here is derived from an EMBL/GenBank/DDBJ whole genome shotgun (WGS) entry which is preliminary data.</text>
</comment>
<reference evidence="1" key="1">
    <citation type="submission" date="2018-04" db="EMBL/GenBank/DDBJ databases">
        <title>Whole genome sequencing of Hypsizygus marmoreus.</title>
        <authorList>
            <person name="Choi I.-G."/>
            <person name="Min B."/>
            <person name="Kim J.-G."/>
            <person name="Kim S."/>
            <person name="Oh Y.-L."/>
            <person name="Kong W.-S."/>
            <person name="Park H."/>
            <person name="Jeong J."/>
            <person name="Song E.-S."/>
        </authorList>
    </citation>
    <scope>NUCLEOTIDE SEQUENCE [LARGE SCALE GENOMIC DNA]</scope>
    <source>
        <strain evidence="1">51987-8</strain>
    </source>
</reference>
<dbReference type="InParanoid" id="A0A369J035"/>
<protein>
    <submittedName>
        <fullName evidence="1">Uncharacterized protein</fullName>
    </submittedName>
</protein>
<name>A0A369J035_HYPMA</name>
<dbReference type="EMBL" id="LUEZ02000181">
    <property type="protein sequence ID" value="RDB15359.1"/>
    <property type="molecule type" value="Genomic_DNA"/>
</dbReference>
<proteinExistence type="predicted"/>
<dbReference type="Proteomes" id="UP000076154">
    <property type="component" value="Unassembled WGS sequence"/>
</dbReference>
<evidence type="ECO:0000313" key="2">
    <source>
        <dbReference type="Proteomes" id="UP000076154"/>
    </source>
</evidence>